<keyword evidence="3" id="KW-0812">Transmembrane</keyword>
<dbReference type="NCBIfam" id="TIGR00254">
    <property type="entry name" value="GGDEF"/>
    <property type="match status" value="1"/>
</dbReference>
<dbReference type="InterPro" id="IPR000160">
    <property type="entry name" value="GGDEF_dom"/>
</dbReference>
<proteinExistence type="predicted"/>
<name>A0ABZ0JY30_9GAMM</name>
<dbReference type="Gene3D" id="3.30.70.270">
    <property type="match status" value="1"/>
</dbReference>
<dbReference type="Pfam" id="PF00990">
    <property type="entry name" value="GGDEF"/>
    <property type="match status" value="1"/>
</dbReference>
<evidence type="ECO:0000313" key="5">
    <source>
        <dbReference type="EMBL" id="WOT04424.1"/>
    </source>
</evidence>
<dbReference type="InterPro" id="IPR043128">
    <property type="entry name" value="Rev_trsase/Diguanyl_cyclase"/>
</dbReference>
<protein>
    <recommendedName>
        <fullName evidence="1">diguanylate cyclase</fullName>
        <ecNumber evidence="1">2.7.7.65</ecNumber>
    </recommendedName>
</protein>
<dbReference type="InterPro" id="IPR029787">
    <property type="entry name" value="Nucleotide_cyclase"/>
</dbReference>
<sequence>MNKIGRMGEFVNPEVEIAFRKYQWVELRRRMLFTSIVGGLIYFFAIIGDFMTATSEQMFKEMATIRFLVLFIAVCAFLRGIFARKYTSTLNTVICWLQFALLFGESAELVIKSEQISYGGIPGVSVIVLLIYLSFPPRFISVLAACLIGCGTFVATVFVLGHASLEYLYTSLLFILMANGFGAYVYLQFSIMRRREFTAIAELRRNAEIDSLTQVFNRRKVLELGDGEVINANYNGHKYSVIMIDVDNFKSVNDTLGHAVGDEVLIEVARRCRSVLRDVDLFGRFGGEEFVVFLPKMDIHTALAVGERLRTEIASQPFITNKQPLDLTISLGVASLTPMKETPSRLLEFADEALYRAKSTGKNKVLASANLAA</sequence>
<dbReference type="GO" id="GO:0052621">
    <property type="term" value="F:diguanylate cyclase activity"/>
    <property type="evidence" value="ECO:0007669"/>
    <property type="project" value="UniProtKB-EC"/>
</dbReference>
<dbReference type="InterPro" id="IPR050469">
    <property type="entry name" value="Diguanylate_Cyclase"/>
</dbReference>
<keyword evidence="3" id="KW-1133">Transmembrane helix</keyword>
<dbReference type="PROSITE" id="PS50887">
    <property type="entry name" value="GGDEF"/>
    <property type="match status" value="1"/>
</dbReference>
<dbReference type="SMART" id="SM00267">
    <property type="entry name" value="GGDEF"/>
    <property type="match status" value="1"/>
</dbReference>
<keyword evidence="3" id="KW-0472">Membrane</keyword>
<evidence type="ECO:0000259" key="4">
    <source>
        <dbReference type="PROSITE" id="PS50887"/>
    </source>
</evidence>
<feature type="transmembrane region" description="Helical" evidence="3">
    <location>
        <begin position="89"/>
        <end position="110"/>
    </location>
</feature>
<feature type="domain" description="GGDEF" evidence="4">
    <location>
        <begin position="237"/>
        <end position="370"/>
    </location>
</feature>
<reference evidence="5 6" key="1">
    <citation type="submission" date="2023-10" db="EMBL/GenBank/DDBJ databases">
        <title>Complete genome sequence of Shewanella sp. DAU334.</title>
        <authorList>
            <person name="Lee Y.-S."/>
            <person name="Jeong H.-R."/>
            <person name="Hwang E.-J."/>
            <person name="Choi Y.-L."/>
            <person name="Kim G.-D."/>
        </authorList>
    </citation>
    <scope>NUCLEOTIDE SEQUENCE [LARGE SCALE GENOMIC DNA]</scope>
    <source>
        <strain evidence="5 6">DAU334</strain>
    </source>
</reference>
<dbReference type="EMBL" id="CP136522">
    <property type="protein sequence ID" value="WOT04424.1"/>
    <property type="molecule type" value="Genomic_DNA"/>
</dbReference>
<accession>A0ABZ0JY30</accession>
<comment type="catalytic activity">
    <reaction evidence="2">
        <text>2 GTP = 3',3'-c-di-GMP + 2 diphosphate</text>
        <dbReference type="Rhea" id="RHEA:24898"/>
        <dbReference type="ChEBI" id="CHEBI:33019"/>
        <dbReference type="ChEBI" id="CHEBI:37565"/>
        <dbReference type="ChEBI" id="CHEBI:58805"/>
        <dbReference type="EC" id="2.7.7.65"/>
    </reaction>
</comment>
<feature type="transmembrane region" description="Helical" evidence="3">
    <location>
        <begin position="31"/>
        <end position="51"/>
    </location>
</feature>
<gene>
    <name evidence="5" type="ORF">RGE70_13990</name>
</gene>
<feature type="transmembrane region" description="Helical" evidence="3">
    <location>
        <begin position="167"/>
        <end position="187"/>
    </location>
</feature>
<dbReference type="EC" id="2.7.7.65" evidence="1"/>
<keyword evidence="5" id="KW-0808">Transferase</keyword>
<evidence type="ECO:0000313" key="6">
    <source>
        <dbReference type="Proteomes" id="UP001529491"/>
    </source>
</evidence>
<keyword evidence="6" id="KW-1185">Reference proteome</keyword>
<evidence type="ECO:0000256" key="1">
    <source>
        <dbReference type="ARBA" id="ARBA00012528"/>
    </source>
</evidence>
<keyword evidence="5" id="KW-0548">Nucleotidyltransferase</keyword>
<dbReference type="RefSeq" id="WP_310472053.1">
    <property type="nucleotide sequence ID" value="NZ_CP136522.1"/>
</dbReference>
<evidence type="ECO:0000256" key="3">
    <source>
        <dbReference type="SAM" id="Phobius"/>
    </source>
</evidence>
<feature type="transmembrane region" description="Helical" evidence="3">
    <location>
        <begin position="63"/>
        <end position="82"/>
    </location>
</feature>
<feature type="transmembrane region" description="Helical" evidence="3">
    <location>
        <begin position="142"/>
        <end position="161"/>
    </location>
</feature>
<dbReference type="PANTHER" id="PTHR45138">
    <property type="entry name" value="REGULATORY COMPONENTS OF SENSORY TRANSDUCTION SYSTEM"/>
    <property type="match status" value="1"/>
</dbReference>
<feature type="transmembrane region" description="Helical" evidence="3">
    <location>
        <begin position="116"/>
        <end position="135"/>
    </location>
</feature>
<dbReference type="CDD" id="cd01949">
    <property type="entry name" value="GGDEF"/>
    <property type="match status" value="1"/>
</dbReference>
<dbReference type="SUPFAM" id="SSF55073">
    <property type="entry name" value="Nucleotide cyclase"/>
    <property type="match status" value="1"/>
</dbReference>
<evidence type="ECO:0000256" key="2">
    <source>
        <dbReference type="ARBA" id="ARBA00034247"/>
    </source>
</evidence>
<dbReference type="Proteomes" id="UP001529491">
    <property type="component" value="Chromosome"/>
</dbReference>
<organism evidence="5 6">
    <name type="scientific">Shewanella youngdeokensis</name>
    <dbReference type="NCBI Taxonomy" id="2999068"/>
    <lineage>
        <taxon>Bacteria</taxon>
        <taxon>Pseudomonadati</taxon>
        <taxon>Pseudomonadota</taxon>
        <taxon>Gammaproteobacteria</taxon>
        <taxon>Alteromonadales</taxon>
        <taxon>Shewanellaceae</taxon>
        <taxon>Shewanella</taxon>
    </lineage>
</organism>
<dbReference type="PANTHER" id="PTHR45138:SF9">
    <property type="entry name" value="DIGUANYLATE CYCLASE DGCM-RELATED"/>
    <property type="match status" value="1"/>
</dbReference>